<dbReference type="EMBL" id="JAVRHX010000005">
    <property type="protein sequence ID" value="MDT0596179.1"/>
    <property type="molecule type" value="Genomic_DNA"/>
</dbReference>
<protein>
    <submittedName>
        <fullName evidence="3">Xanthine dehydrogenase accessory protein XdhC</fullName>
    </submittedName>
</protein>
<dbReference type="InterPro" id="IPR052698">
    <property type="entry name" value="MoCofactor_Util/Proc"/>
</dbReference>
<dbReference type="InterPro" id="IPR003777">
    <property type="entry name" value="XdhC_CoxI"/>
</dbReference>
<organism evidence="3 4">
    <name type="scientific">Glaciecola petra</name>
    <dbReference type="NCBI Taxonomy" id="3075602"/>
    <lineage>
        <taxon>Bacteria</taxon>
        <taxon>Pseudomonadati</taxon>
        <taxon>Pseudomonadota</taxon>
        <taxon>Gammaproteobacteria</taxon>
        <taxon>Alteromonadales</taxon>
        <taxon>Alteromonadaceae</taxon>
        <taxon>Glaciecola</taxon>
    </lineage>
</organism>
<gene>
    <name evidence="3" type="primary">xdhC</name>
    <name evidence="3" type="ORF">RM552_15095</name>
</gene>
<reference evidence="3 4" key="1">
    <citation type="submission" date="2023-09" db="EMBL/GenBank/DDBJ databases">
        <authorList>
            <person name="Rey-Velasco X."/>
        </authorList>
    </citation>
    <scope>NUCLEOTIDE SEQUENCE [LARGE SCALE GENOMIC DNA]</scope>
    <source>
        <strain evidence="3 4">P117</strain>
    </source>
</reference>
<dbReference type="Pfam" id="PF13478">
    <property type="entry name" value="XdhC_C"/>
    <property type="match status" value="1"/>
</dbReference>
<feature type="domain" description="XdhC- CoxI" evidence="1">
    <location>
        <begin position="15"/>
        <end position="78"/>
    </location>
</feature>
<dbReference type="NCBIfam" id="TIGR02964">
    <property type="entry name" value="xanthine_xdhC"/>
    <property type="match status" value="1"/>
</dbReference>
<dbReference type="InterPro" id="IPR027051">
    <property type="entry name" value="XdhC_Rossmann_dom"/>
</dbReference>
<sequence>MQITKWFDAVQRCEHEGKSYVLVTVINAAGSAPREIGAKMVVCGDLQFDTIGGGHLEFEAIAKSRAFLLEQTHTQHIESYPLSSKLGQCCGGAVKLLFEVHVNHTQHLVIFGAGHVAKALVPILAQLPLQIKWIDSRQAEFDSVDTSVLNANVERIVSDDPCGEIAFLDPNSWVIVLTHNHQLDYAIVENCLKLNLVHYLGMIGSTTKAKRFVTRLKHRGFSESQVASLISPIGEALVPGKRPIEVAVSISAQIIQLLNDKKINGQEIISNDRVMAQSTQ</sequence>
<dbReference type="PANTHER" id="PTHR30388:SF6">
    <property type="entry name" value="XANTHINE DEHYDROGENASE SUBUNIT A-RELATED"/>
    <property type="match status" value="1"/>
</dbReference>
<evidence type="ECO:0000313" key="3">
    <source>
        <dbReference type="EMBL" id="MDT0596179.1"/>
    </source>
</evidence>
<feature type="domain" description="XdhC Rossmann" evidence="2">
    <location>
        <begin position="108"/>
        <end position="254"/>
    </location>
</feature>
<keyword evidence="4" id="KW-1185">Reference proteome</keyword>
<name>A0ABU2ZX87_9ALTE</name>
<accession>A0ABU2ZX87</accession>
<evidence type="ECO:0000259" key="2">
    <source>
        <dbReference type="Pfam" id="PF13478"/>
    </source>
</evidence>
<dbReference type="Pfam" id="PF02625">
    <property type="entry name" value="XdhC_CoxI"/>
    <property type="match status" value="1"/>
</dbReference>
<dbReference type="PANTHER" id="PTHR30388">
    <property type="entry name" value="ALDEHYDE OXIDOREDUCTASE MOLYBDENUM COFACTOR ASSEMBLY PROTEIN"/>
    <property type="match status" value="1"/>
</dbReference>
<evidence type="ECO:0000313" key="4">
    <source>
        <dbReference type="Proteomes" id="UP001253545"/>
    </source>
</evidence>
<dbReference type="Proteomes" id="UP001253545">
    <property type="component" value="Unassembled WGS sequence"/>
</dbReference>
<comment type="caution">
    <text evidence="3">The sequence shown here is derived from an EMBL/GenBank/DDBJ whole genome shotgun (WGS) entry which is preliminary data.</text>
</comment>
<evidence type="ECO:0000259" key="1">
    <source>
        <dbReference type="Pfam" id="PF02625"/>
    </source>
</evidence>
<proteinExistence type="predicted"/>
<dbReference type="InterPro" id="IPR014308">
    <property type="entry name" value="Xanthine_DH_XdhC"/>
</dbReference>
<dbReference type="RefSeq" id="WP_311369700.1">
    <property type="nucleotide sequence ID" value="NZ_JAVRHX010000005.1"/>
</dbReference>
<dbReference type="Gene3D" id="3.40.50.720">
    <property type="entry name" value="NAD(P)-binding Rossmann-like Domain"/>
    <property type="match status" value="1"/>
</dbReference>